<dbReference type="GO" id="GO:0006913">
    <property type="term" value="P:nucleocytoplasmic transport"/>
    <property type="evidence" value="ECO:0007669"/>
    <property type="project" value="TreeGrafter"/>
</dbReference>
<dbReference type="InterPro" id="IPR015943">
    <property type="entry name" value="WD40/YVTN_repeat-like_dom_sf"/>
</dbReference>
<dbReference type="PANTHER" id="PTHR14494">
    <property type="entry name" value="ALADIN/ADRACALIN/AAAS"/>
    <property type="match status" value="1"/>
</dbReference>
<dbReference type="InterPro" id="IPR057403">
    <property type="entry name" value="Beta-prop_Aladin"/>
</dbReference>
<name>A0A8S3YZI4_9EUPU</name>
<dbReference type="EMBL" id="CAJHNH020000972">
    <property type="protein sequence ID" value="CAG5120832.1"/>
    <property type="molecule type" value="Genomic_DNA"/>
</dbReference>
<reference evidence="2" key="1">
    <citation type="submission" date="2021-04" db="EMBL/GenBank/DDBJ databases">
        <authorList>
            <consortium name="Molecular Ecology Group"/>
        </authorList>
    </citation>
    <scope>NUCLEOTIDE SEQUENCE</scope>
</reference>
<dbReference type="Proteomes" id="UP000678393">
    <property type="component" value="Unassembled WGS sequence"/>
</dbReference>
<dbReference type="Gene3D" id="2.130.10.10">
    <property type="entry name" value="YVTN repeat-like/Quinoprotein amine dehydrogenase"/>
    <property type="match status" value="1"/>
</dbReference>
<evidence type="ECO:0000313" key="2">
    <source>
        <dbReference type="EMBL" id="CAG5120832.1"/>
    </source>
</evidence>
<protein>
    <recommendedName>
        <fullName evidence="1">Aladin seven-bladed propeller domain-containing protein</fullName>
    </recommendedName>
</protein>
<dbReference type="SMART" id="SM00320">
    <property type="entry name" value="WD40"/>
    <property type="match status" value="3"/>
</dbReference>
<dbReference type="OrthoDB" id="411991at2759"/>
<proteinExistence type="predicted"/>
<dbReference type="PANTHER" id="PTHR14494:SF0">
    <property type="entry name" value="ALADIN"/>
    <property type="match status" value="1"/>
</dbReference>
<gene>
    <name evidence="2" type="ORF">CUNI_LOCUS6390</name>
</gene>
<feature type="domain" description="Aladin seven-bladed propeller" evidence="1">
    <location>
        <begin position="132"/>
        <end position="307"/>
    </location>
</feature>
<evidence type="ECO:0000259" key="1">
    <source>
        <dbReference type="Pfam" id="PF25460"/>
    </source>
</evidence>
<comment type="caution">
    <text evidence="2">The sequence shown here is derived from an EMBL/GenBank/DDBJ whole genome shotgun (WGS) entry which is preliminary data.</text>
</comment>
<keyword evidence="3" id="KW-1185">Reference proteome</keyword>
<dbReference type="Pfam" id="PF25460">
    <property type="entry name" value="Beta-prop_Aladin"/>
    <property type="match status" value="1"/>
</dbReference>
<sequence length="307" mass="33947">MASILLQFPPPPRRSHLTVLEQEGQLKDAPESVPLSCLPDYPEITIQSERSCRLNAHYDSAQNAFLTHEQTSWKRSLHAWYSGGIVNMLEELSNAKEEVPFWLSTPSRAALSVVQKLKSFRISVFPQKSMSNDDLLTKYTHVSNWSRSPVQVLAWHPHVTKLAVALKDDSVVVYSSGSSLCPTLKHKLQKHVIDLAWQPLSASVLAVACQYCILIWHVEPTSLAVRPSSSTVQILHCGGCSPVTSLAWSPDGDHLISASPRHASIMVWDVPRETSVALRRDRGGGVSLLSYSTDGSKLFTSTLSPLF</sequence>
<feature type="non-terminal residue" evidence="2">
    <location>
        <position position="1"/>
    </location>
</feature>
<dbReference type="SUPFAM" id="SSF50978">
    <property type="entry name" value="WD40 repeat-like"/>
    <property type="match status" value="1"/>
</dbReference>
<dbReference type="AlphaFoldDB" id="A0A8S3YZI4"/>
<dbReference type="InterPro" id="IPR045139">
    <property type="entry name" value="Aladin"/>
</dbReference>
<dbReference type="InterPro" id="IPR001680">
    <property type="entry name" value="WD40_rpt"/>
</dbReference>
<organism evidence="2 3">
    <name type="scientific">Candidula unifasciata</name>
    <dbReference type="NCBI Taxonomy" id="100452"/>
    <lineage>
        <taxon>Eukaryota</taxon>
        <taxon>Metazoa</taxon>
        <taxon>Spiralia</taxon>
        <taxon>Lophotrochozoa</taxon>
        <taxon>Mollusca</taxon>
        <taxon>Gastropoda</taxon>
        <taxon>Heterobranchia</taxon>
        <taxon>Euthyneura</taxon>
        <taxon>Panpulmonata</taxon>
        <taxon>Eupulmonata</taxon>
        <taxon>Stylommatophora</taxon>
        <taxon>Helicina</taxon>
        <taxon>Helicoidea</taxon>
        <taxon>Geomitridae</taxon>
        <taxon>Candidula</taxon>
    </lineage>
</organism>
<evidence type="ECO:0000313" key="3">
    <source>
        <dbReference type="Proteomes" id="UP000678393"/>
    </source>
</evidence>
<accession>A0A8S3YZI4</accession>
<dbReference type="InterPro" id="IPR036322">
    <property type="entry name" value="WD40_repeat_dom_sf"/>
</dbReference>
<dbReference type="GO" id="GO:0005643">
    <property type="term" value="C:nuclear pore"/>
    <property type="evidence" value="ECO:0007669"/>
    <property type="project" value="TreeGrafter"/>
</dbReference>